<evidence type="ECO:0000256" key="1">
    <source>
        <dbReference type="SAM" id="Phobius"/>
    </source>
</evidence>
<feature type="transmembrane region" description="Helical" evidence="1">
    <location>
        <begin position="31"/>
        <end position="49"/>
    </location>
</feature>
<accession>A0A381NJG2</accession>
<proteinExistence type="predicted"/>
<keyword evidence="1" id="KW-1133">Transmembrane helix</keyword>
<keyword evidence="1" id="KW-0472">Membrane</keyword>
<evidence type="ECO:0008006" key="3">
    <source>
        <dbReference type="Google" id="ProtNLM"/>
    </source>
</evidence>
<name>A0A381NJG2_9ZZZZ</name>
<organism evidence="2">
    <name type="scientific">marine metagenome</name>
    <dbReference type="NCBI Taxonomy" id="408172"/>
    <lineage>
        <taxon>unclassified sequences</taxon>
        <taxon>metagenomes</taxon>
        <taxon>ecological metagenomes</taxon>
    </lineage>
</organism>
<keyword evidence="1" id="KW-0812">Transmembrane</keyword>
<feature type="non-terminal residue" evidence="2">
    <location>
        <position position="1"/>
    </location>
</feature>
<reference evidence="2" key="1">
    <citation type="submission" date="2018-05" db="EMBL/GenBank/DDBJ databases">
        <authorList>
            <person name="Lanie J.A."/>
            <person name="Ng W.-L."/>
            <person name="Kazmierczak K.M."/>
            <person name="Andrzejewski T.M."/>
            <person name="Davidsen T.M."/>
            <person name="Wayne K.J."/>
            <person name="Tettelin H."/>
            <person name="Glass J.I."/>
            <person name="Rusch D."/>
            <person name="Podicherti R."/>
            <person name="Tsui H.-C.T."/>
            <person name="Winkler M.E."/>
        </authorList>
    </citation>
    <scope>NUCLEOTIDE SEQUENCE</scope>
</reference>
<dbReference type="EMBL" id="UINC01000392">
    <property type="protein sequence ID" value="SUZ54519.1"/>
    <property type="molecule type" value="Genomic_DNA"/>
</dbReference>
<sequence>VIIDFRQSDGLLKSPNYFFKQRISDLCRGDLIKLMIAIFGLLLVLGILLSTDGRTVVKADVGGDDIQAIFGTAVEVRSPNTIVVASSKGLITLHFKNDSELKIGSKTGFITDVAEGDRVISTAKRDSSGDLVALKTIVRLAHAQTVTKHVVGIVTRYIGDVVSIQTRNGDVVGVVIPAGIGVPLVGDGITMVARLDRANGVFTAIGFELTSTTVERIEIASQLASDNADALRLSQIAVDARSMHLSALDGASRALQRIVDVGRADEATRERASEQIIEIKKRFIELKQIYEDTARERNEEAPLLRISGAVVDEIHGSTFTVVPLGEQEADPFSVDFSFDPDHTTVDFPEDLLNVLSGTAKNPQLLFDTKHMIEAGSELEVKYSIVENERVAISIKVKEPRLVEEVEAVLNHESLRAFHGVITLVEIDASLEKALGVVIATNDNQQAKVAAKITLDTEITLDGQAASIELLTTGQLVDVQFEFPEVGSLGDITGSSGGLWATAIRARSSAPAGEDHISGVVEALDLEDNAITIRPTDGIPIRLLIAGEVPVIRNGLDAVISAIKLGDLVVDATRIGFDSDLLTRLVVVARTNVKFAGSITGIGLEPPRLLITRENGQSLNVLVTEDTWTILDGQRVKFEELRTGLRVVSGVYTVGGAGGAFYNVATMVSVESPGVERAAGTITSVNVVLGEVTILSGKSTETRQLDLKMPDEPIGPNFMKDGQPIHSLSEVERGDQVDIVLYAIDTSVIEKLSVVSDNYIRSRGTLVAVSDNQRFSQVKLVTGEQFDLWIGPKSIMSLNGASIDSLSPVADLLSDSKGDRLYKNALVPEVLFIRDSLDSDLGVIISIQFQIKVEADMGGVDGSGVEMETSGVIEVIRGKTWVIDGNVFIVNFSTDVMGEEPEVGLVAKASLVSNSGGTFIAREVNVFKRPTKE</sequence>
<gene>
    <name evidence="2" type="ORF">METZ01_LOCUS7373</name>
</gene>
<dbReference type="AlphaFoldDB" id="A0A381NJG2"/>
<evidence type="ECO:0000313" key="2">
    <source>
        <dbReference type="EMBL" id="SUZ54519.1"/>
    </source>
</evidence>
<protein>
    <recommendedName>
        <fullName evidence="3">DUF5666 domain-containing protein</fullName>
    </recommendedName>
</protein>